<comment type="pathway">
    <text evidence="2">Glycolipid biosynthesis; glycosylphosphatidylinositol-anchor biosynthesis.</text>
</comment>
<gene>
    <name evidence="11" type="ORF">JOE57_002015</name>
</gene>
<feature type="transmembrane region" description="Helical" evidence="10">
    <location>
        <begin position="378"/>
        <end position="398"/>
    </location>
</feature>
<comment type="subcellular location">
    <subcellularLocation>
        <location evidence="1">Endoplasmic reticulum membrane</location>
        <topology evidence="1">Multi-pass membrane protein</topology>
    </subcellularLocation>
</comment>
<evidence type="ECO:0000256" key="2">
    <source>
        <dbReference type="ARBA" id="ARBA00004687"/>
    </source>
</evidence>
<sequence>MQVPGTVGRTAARQFGTIGRHLRLAWPVFLIFLTQRLLTVAFVYHQAGGLRWLVTRWDAGWYLGLAEGGYVYPNLFPDGRPRVSNLAFFPLYPWLVRGIDDIGPLSPSQALLAVSWFGGLLAVWAIFAVGNALYGRWAGIALSALWGMAPASLALTMGYPEGLFTAAAAAALFCLIRRRPVWAGVCALVAGLLRPSAVAVIAMVGVYFLVELGRWLALRRARSGDEPTPRGRAAPNSAEPFPVRAFVGAVVSTLGLGGFMVYVGIRTGEVFGYFTVQGQWGQQTASIAGYVHGVAQGLFNAGPGSSIPLNIAVSIVYLLLFCLILFDRKLAFASVYAAVLLVMSLTHVTYQNVYARQLLPAFVLLIPLIRLRVPRIGAITALTLGSIVMSWCSAHYLLTSALAL</sequence>
<dbReference type="PANTHER" id="PTHR12468:SF2">
    <property type="entry name" value="GPI MANNOSYLTRANSFERASE 2"/>
    <property type="match status" value="1"/>
</dbReference>
<feature type="transmembrane region" description="Helical" evidence="10">
    <location>
        <begin position="137"/>
        <end position="160"/>
    </location>
</feature>
<dbReference type="Proteomes" id="UP000704762">
    <property type="component" value="Unassembled WGS sequence"/>
</dbReference>
<keyword evidence="6 10" id="KW-0812">Transmembrane</keyword>
<keyword evidence="3" id="KW-0337">GPI-anchor biosynthesis</keyword>
<feature type="transmembrane region" description="Helical" evidence="10">
    <location>
        <begin position="24"/>
        <end position="44"/>
    </location>
</feature>
<dbReference type="InterPro" id="IPR007315">
    <property type="entry name" value="PIG-V/Gpi18"/>
</dbReference>
<dbReference type="EMBL" id="JAFBCF010000001">
    <property type="protein sequence ID" value="MBM7799094.1"/>
    <property type="molecule type" value="Genomic_DNA"/>
</dbReference>
<evidence type="ECO:0000313" key="11">
    <source>
        <dbReference type="EMBL" id="MBM7799094.1"/>
    </source>
</evidence>
<dbReference type="PANTHER" id="PTHR12468">
    <property type="entry name" value="GPI MANNOSYLTRANSFERASE 2"/>
    <property type="match status" value="1"/>
</dbReference>
<keyword evidence="12" id="KW-1185">Reference proteome</keyword>
<keyword evidence="8 10" id="KW-1133">Transmembrane helix</keyword>
<protein>
    <recommendedName>
        <fullName evidence="13">Mannosyltransferase (PIG-V)</fullName>
    </recommendedName>
</protein>
<comment type="caution">
    <text evidence="11">The sequence shown here is derived from an EMBL/GenBank/DDBJ whole genome shotgun (WGS) entry which is preliminary data.</text>
</comment>
<evidence type="ECO:0000256" key="6">
    <source>
        <dbReference type="ARBA" id="ARBA00022692"/>
    </source>
</evidence>
<feature type="transmembrane region" description="Helical" evidence="10">
    <location>
        <begin position="331"/>
        <end position="348"/>
    </location>
</feature>
<feature type="transmembrane region" description="Helical" evidence="10">
    <location>
        <begin position="307"/>
        <end position="326"/>
    </location>
</feature>
<evidence type="ECO:0000256" key="9">
    <source>
        <dbReference type="ARBA" id="ARBA00023136"/>
    </source>
</evidence>
<evidence type="ECO:0000256" key="8">
    <source>
        <dbReference type="ARBA" id="ARBA00022989"/>
    </source>
</evidence>
<evidence type="ECO:0000256" key="4">
    <source>
        <dbReference type="ARBA" id="ARBA00022676"/>
    </source>
</evidence>
<organism evidence="11 12">
    <name type="scientific">Microlunatus panaciterrae</name>
    <dbReference type="NCBI Taxonomy" id="400768"/>
    <lineage>
        <taxon>Bacteria</taxon>
        <taxon>Bacillati</taxon>
        <taxon>Actinomycetota</taxon>
        <taxon>Actinomycetes</taxon>
        <taxon>Propionibacteriales</taxon>
        <taxon>Propionibacteriaceae</taxon>
        <taxon>Microlunatus</taxon>
    </lineage>
</organism>
<name>A0ABS2RJB1_9ACTN</name>
<reference evidence="11 12" key="1">
    <citation type="submission" date="2021-01" db="EMBL/GenBank/DDBJ databases">
        <title>Sequencing the genomes of 1000 actinobacteria strains.</title>
        <authorList>
            <person name="Klenk H.-P."/>
        </authorList>
    </citation>
    <scope>NUCLEOTIDE SEQUENCE [LARGE SCALE GENOMIC DNA]</scope>
    <source>
        <strain evidence="11 12">DSM 18662</strain>
    </source>
</reference>
<evidence type="ECO:0000313" key="12">
    <source>
        <dbReference type="Proteomes" id="UP000704762"/>
    </source>
</evidence>
<keyword evidence="4" id="KW-0328">Glycosyltransferase</keyword>
<dbReference type="RefSeq" id="WP_204917626.1">
    <property type="nucleotide sequence ID" value="NZ_BAAAQP010000002.1"/>
</dbReference>
<accession>A0ABS2RJB1</accession>
<evidence type="ECO:0000256" key="1">
    <source>
        <dbReference type="ARBA" id="ARBA00004477"/>
    </source>
</evidence>
<keyword evidence="5" id="KW-0808">Transferase</keyword>
<feature type="transmembrane region" description="Helical" evidence="10">
    <location>
        <begin position="180"/>
        <end position="210"/>
    </location>
</feature>
<evidence type="ECO:0000256" key="10">
    <source>
        <dbReference type="SAM" id="Phobius"/>
    </source>
</evidence>
<feature type="transmembrane region" description="Helical" evidence="10">
    <location>
        <begin position="110"/>
        <end position="130"/>
    </location>
</feature>
<feature type="transmembrane region" description="Helical" evidence="10">
    <location>
        <begin position="245"/>
        <end position="265"/>
    </location>
</feature>
<proteinExistence type="predicted"/>
<keyword evidence="7" id="KW-0256">Endoplasmic reticulum</keyword>
<evidence type="ECO:0008006" key="13">
    <source>
        <dbReference type="Google" id="ProtNLM"/>
    </source>
</evidence>
<evidence type="ECO:0000256" key="3">
    <source>
        <dbReference type="ARBA" id="ARBA00022502"/>
    </source>
</evidence>
<evidence type="ECO:0000256" key="5">
    <source>
        <dbReference type="ARBA" id="ARBA00022679"/>
    </source>
</evidence>
<keyword evidence="9 10" id="KW-0472">Membrane</keyword>
<evidence type="ECO:0000256" key="7">
    <source>
        <dbReference type="ARBA" id="ARBA00022824"/>
    </source>
</evidence>